<keyword evidence="1" id="KW-0472">Membrane</keyword>
<keyword evidence="3" id="KW-1185">Reference proteome</keyword>
<dbReference type="EMBL" id="CP036267">
    <property type="protein sequence ID" value="QDT32453.1"/>
    <property type="molecule type" value="Genomic_DNA"/>
</dbReference>
<feature type="transmembrane region" description="Helical" evidence="1">
    <location>
        <begin position="16"/>
        <end position="35"/>
    </location>
</feature>
<dbReference type="Proteomes" id="UP000315724">
    <property type="component" value="Chromosome"/>
</dbReference>
<dbReference type="KEGG" id="tpol:Mal48_16990"/>
<protein>
    <submittedName>
        <fullName evidence="2">Uncharacterized protein</fullName>
    </submittedName>
</protein>
<name>A0A517QLF3_9PLAN</name>
<accession>A0A517QLF3</accession>
<dbReference type="OrthoDB" id="9893231at2"/>
<organism evidence="2 3">
    <name type="scientific">Thalassoglobus polymorphus</name>
    <dbReference type="NCBI Taxonomy" id="2527994"/>
    <lineage>
        <taxon>Bacteria</taxon>
        <taxon>Pseudomonadati</taxon>
        <taxon>Planctomycetota</taxon>
        <taxon>Planctomycetia</taxon>
        <taxon>Planctomycetales</taxon>
        <taxon>Planctomycetaceae</taxon>
        <taxon>Thalassoglobus</taxon>
    </lineage>
</organism>
<proteinExistence type="predicted"/>
<dbReference type="RefSeq" id="WP_145197720.1">
    <property type="nucleotide sequence ID" value="NZ_CP036267.1"/>
</dbReference>
<keyword evidence="1" id="KW-1133">Transmembrane helix</keyword>
<evidence type="ECO:0000313" key="3">
    <source>
        <dbReference type="Proteomes" id="UP000315724"/>
    </source>
</evidence>
<gene>
    <name evidence="2" type="ORF">Mal48_16990</name>
</gene>
<reference evidence="2 3" key="1">
    <citation type="submission" date="2019-02" db="EMBL/GenBank/DDBJ databases">
        <title>Deep-cultivation of Planctomycetes and their phenomic and genomic characterization uncovers novel biology.</title>
        <authorList>
            <person name="Wiegand S."/>
            <person name="Jogler M."/>
            <person name="Boedeker C."/>
            <person name="Pinto D."/>
            <person name="Vollmers J."/>
            <person name="Rivas-Marin E."/>
            <person name="Kohn T."/>
            <person name="Peeters S.H."/>
            <person name="Heuer A."/>
            <person name="Rast P."/>
            <person name="Oberbeckmann S."/>
            <person name="Bunk B."/>
            <person name="Jeske O."/>
            <person name="Meyerdierks A."/>
            <person name="Storesund J.E."/>
            <person name="Kallscheuer N."/>
            <person name="Luecker S."/>
            <person name="Lage O.M."/>
            <person name="Pohl T."/>
            <person name="Merkel B.J."/>
            <person name="Hornburger P."/>
            <person name="Mueller R.-W."/>
            <person name="Bruemmer F."/>
            <person name="Labrenz M."/>
            <person name="Spormann A.M."/>
            <person name="Op den Camp H."/>
            <person name="Overmann J."/>
            <person name="Amann R."/>
            <person name="Jetten M.S.M."/>
            <person name="Mascher T."/>
            <person name="Medema M.H."/>
            <person name="Devos D.P."/>
            <person name="Kaster A.-K."/>
            <person name="Ovreas L."/>
            <person name="Rohde M."/>
            <person name="Galperin M.Y."/>
            <person name="Jogler C."/>
        </authorList>
    </citation>
    <scope>NUCLEOTIDE SEQUENCE [LARGE SCALE GENOMIC DNA]</scope>
    <source>
        <strain evidence="2 3">Mal48</strain>
    </source>
</reference>
<evidence type="ECO:0000313" key="2">
    <source>
        <dbReference type="EMBL" id="QDT32453.1"/>
    </source>
</evidence>
<keyword evidence="1" id="KW-0812">Transmembrane</keyword>
<sequence>MPASDRPQVRPPSSRLTIAILIGAIWLSILLWMTLTTANPTTLNRFQVQNSDLIVQGQFNDGLKKFTIEKSWPENIDQDSLRFHNVMELSASPGVKYLVPVVKIENVYYATPTKVRGKPLIYPVTEDATHQLESLLNEAKD</sequence>
<evidence type="ECO:0000256" key="1">
    <source>
        <dbReference type="SAM" id="Phobius"/>
    </source>
</evidence>
<dbReference type="AlphaFoldDB" id="A0A517QLF3"/>